<dbReference type="EMBL" id="BMWS01000001">
    <property type="protein sequence ID" value="GGX04195.1"/>
    <property type="molecule type" value="Genomic_DNA"/>
</dbReference>
<keyword evidence="10" id="KW-0626">Porin</keyword>
<comment type="similarity">
    <text evidence="2">Belongs to the BexD/CtrA/VexA family.</text>
</comment>
<evidence type="ECO:0000256" key="9">
    <source>
        <dbReference type="ARBA" id="ARBA00023065"/>
    </source>
</evidence>
<evidence type="ECO:0000256" key="12">
    <source>
        <dbReference type="ARBA" id="ARBA00023139"/>
    </source>
</evidence>
<evidence type="ECO:0000256" key="7">
    <source>
        <dbReference type="ARBA" id="ARBA00022729"/>
    </source>
</evidence>
<dbReference type="PROSITE" id="PS51257">
    <property type="entry name" value="PROKAR_LIPOPROTEIN"/>
    <property type="match status" value="1"/>
</dbReference>
<evidence type="ECO:0000256" key="2">
    <source>
        <dbReference type="ARBA" id="ARBA00009450"/>
    </source>
</evidence>
<keyword evidence="6" id="KW-0812">Transmembrane</keyword>
<dbReference type="InterPro" id="IPR054765">
    <property type="entry name" value="SLBB_dom"/>
</dbReference>
<keyword evidence="3" id="KW-0813">Transport</keyword>
<evidence type="ECO:0000256" key="14">
    <source>
        <dbReference type="ARBA" id="ARBA00023288"/>
    </source>
</evidence>
<dbReference type="Proteomes" id="UP000601108">
    <property type="component" value="Unassembled WGS sequence"/>
</dbReference>
<proteinExistence type="inferred from homology"/>
<keyword evidence="4" id="KW-1134">Transmembrane beta strand</keyword>
<feature type="domain" description="SLBB" evidence="16">
    <location>
        <begin position="156"/>
        <end position="235"/>
    </location>
</feature>
<keyword evidence="7" id="KW-0732">Signal</keyword>
<keyword evidence="12" id="KW-0564">Palmitate</keyword>
<comment type="subcellular location">
    <subcellularLocation>
        <location evidence="1">Cell outer membrane</location>
        <topology evidence="1">Multi-pass membrane protein</topology>
    </subcellularLocation>
</comment>
<evidence type="ECO:0000256" key="4">
    <source>
        <dbReference type="ARBA" id="ARBA00022452"/>
    </source>
</evidence>
<evidence type="ECO:0000256" key="6">
    <source>
        <dbReference type="ARBA" id="ARBA00022692"/>
    </source>
</evidence>
<evidence type="ECO:0000256" key="13">
    <source>
        <dbReference type="ARBA" id="ARBA00023237"/>
    </source>
</evidence>
<evidence type="ECO:0000313" key="17">
    <source>
        <dbReference type="EMBL" id="GGX04195.1"/>
    </source>
</evidence>
<keyword evidence="11" id="KW-0472">Membrane</keyword>
<gene>
    <name evidence="17" type="ORF">GCM10007384_02490</name>
</gene>
<keyword evidence="8" id="KW-0625">Polysaccharide transport</keyword>
<dbReference type="Pfam" id="PF22461">
    <property type="entry name" value="SLBB_2"/>
    <property type="match status" value="1"/>
</dbReference>
<reference evidence="17 18" key="1">
    <citation type="journal article" date="2014" name="Int. J. Syst. Evol. Microbiol.">
        <title>Complete genome sequence of Corynebacterium casei LMG S-19264T (=DSM 44701T), isolated from a smear-ripened cheese.</title>
        <authorList>
            <consortium name="US DOE Joint Genome Institute (JGI-PGF)"/>
            <person name="Walter F."/>
            <person name="Albersmeier A."/>
            <person name="Kalinowski J."/>
            <person name="Ruckert C."/>
        </authorList>
    </citation>
    <scope>NUCLEOTIDE SEQUENCE [LARGE SCALE GENOMIC DNA]</scope>
    <source>
        <strain evidence="17 18">KCTC 12285</strain>
    </source>
</reference>
<keyword evidence="5" id="KW-0762">Sugar transport</keyword>
<evidence type="ECO:0000256" key="11">
    <source>
        <dbReference type="ARBA" id="ARBA00023136"/>
    </source>
</evidence>
<dbReference type="Gene3D" id="3.10.560.10">
    <property type="entry name" value="Outer membrane lipoprotein wza domain like"/>
    <property type="match status" value="1"/>
</dbReference>
<dbReference type="GO" id="GO:0006811">
    <property type="term" value="P:monoatomic ion transport"/>
    <property type="evidence" value="ECO:0007669"/>
    <property type="project" value="UniProtKB-KW"/>
</dbReference>
<dbReference type="GO" id="GO:0015288">
    <property type="term" value="F:porin activity"/>
    <property type="evidence" value="ECO:0007669"/>
    <property type="project" value="UniProtKB-KW"/>
</dbReference>
<evidence type="ECO:0000256" key="1">
    <source>
        <dbReference type="ARBA" id="ARBA00004571"/>
    </source>
</evidence>
<organism evidence="17 18">
    <name type="scientific">Aquimarina muelleri</name>
    <dbReference type="NCBI Taxonomy" id="279356"/>
    <lineage>
        <taxon>Bacteria</taxon>
        <taxon>Pseudomonadati</taxon>
        <taxon>Bacteroidota</taxon>
        <taxon>Flavobacteriia</taxon>
        <taxon>Flavobacteriales</taxon>
        <taxon>Flavobacteriaceae</taxon>
        <taxon>Aquimarina</taxon>
    </lineage>
</organism>
<dbReference type="InterPro" id="IPR003715">
    <property type="entry name" value="Poly_export_N"/>
</dbReference>
<sequence>MLKTIYTTNYTQMIIRFLKKHYPIIILLFLTSCASRKDIVYFKDIKNKYEKEILVDYKTFFEPDDLLAITISSSNMQGLEPFNLPAVSFNAIPGSVVGEQKQLTYLIKKDGTIDFPVLGNIKLLGLSKIEATQLLKEKLSVYIKDPIVHIELVNFKITILGEVNNPGTFTIPNERISIIEALGLAGDLTITGKRNDILVIREQNNKYKYHRIDITSDEIFNSPVYYLKQNDAIYVTPNNAQIKSSSYNKNTPIWVSVASVLVSLVILLTK</sequence>
<evidence type="ECO:0000313" key="18">
    <source>
        <dbReference type="Proteomes" id="UP000601108"/>
    </source>
</evidence>
<protein>
    <submittedName>
        <fullName evidence="17">Polysaccharide biosynthesis protein</fullName>
    </submittedName>
</protein>
<evidence type="ECO:0000256" key="5">
    <source>
        <dbReference type="ARBA" id="ARBA00022597"/>
    </source>
</evidence>
<comment type="caution">
    <text evidence="17">The sequence shown here is derived from an EMBL/GenBank/DDBJ whole genome shotgun (WGS) entry which is preliminary data.</text>
</comment>
<keyword evidence="9" id="KW-0406">Ion transport</keyword>
<name>A0A918JRA7_9FLAO</name>
<evidence type="ECO:0000256" key="8">
    <source>
        <dbReference type="ARBA" id="ARBA00023047"/>
    </source>
</evidence>
<evidence type="ECO:0000259" key="15">
    <source>
        <dbReference type="Pfam" id="PF02563"/>
    </source>
</evidence>
<keyword evidence="14" id="KW-0449">Lipoprotein</keyword>
<dbReference type="InterPro" id="IPR049712">
    <property type="entry name" value="Poly_export"/>
</dbReference>
<dbReference type="PANTHER" id="PTHR33619">
    <property type="entry name" value="POLYSACCHARIDE EXPORT PROTEIN GFCE-RELATED"/>
    <property type="match status" value="1"/>
</dbReference>
<evidence type="ECO:0000259" key="16">
    <source>
        <dbReference type="Pfam" id="PF22461"/>
    </source>
</evidence>
<dbReference type="AlphaFoldDB" id="A0A918JRA7"/>
<dbReference type="GO" id="GO:0009279">
    <property type="term" value="C:cell outer membrane"/>
    <property type="evidence" value="ECO:0007669"/>
    <property type="project" value="UniProtKB-SubCell"/>
</dbReference>
<keyword evidence="18" id="KW-1185">Reference proteome</keyword>
<evidence type="ECO:0000256" key="3">
    <source>
        <dbReference type="ARBA" id="ARBA00022448"/>
    </source>
</evidence>
<dbReference type="GO" id="GO:0015159">
    <property type="term" value="F:polysaccharide transmembrane transporter activity"/>
    <property type="evidence" value="ECO:0007669"/>
    <property type="project" value="InterPro"/>
</dbReference>
<dbReference type="GO" id="GO:0046930">
    <property type="term" value="C:pore complex"/>
    <property type="evidence" value="ECO:0007669"/>
    <property type="project" value="UniProtKB-KW"/>
</dbReference>
<keyword evidence="13" id="KW-0998">Cell outer membrane</keyword>
<evidence type="ECO:0000256" key="10">
    <source>
        <dbReference type="ARBA" id="ARBA00023114"/>
    </source>
</evidence>
<dbReference type="Pfam" id="PF02563">
    <property type="entry name" value="Poly_export"/>
    <property type="match status" value="1"/>
</dbReference>
<feature type="domain" description="Polysaccharide export protein N-terminal" evidence="15">
    <location>
        <begin position="61"/>
        <end position="152"/>
    </location>
</feature>
<dbReference type="PANTHER" id="PTHR33619:SF3">
    <property type="entry name" value="POLYSACCHARIDE EXPORT PROTEIN GFCE-RELATED"/>
    <property type="match status" value="1"/>
</dbReference>
<accession>A0A918JRA7</accession>